<dbReference type="PANTHER" id="PTHR30408">
    <property type="entry name" value="TYPE-1 RESTRICTION ENZYME ECOKI SPECIFICITY PROTEIN"/>
    <property type="match status" value="1"/>
</dbReference>
<gene>
    <name evidence="5" type="ORF">A966_05583</name>
</gene>
<evidence type="ECO:0000313" key="5">
    <source>
        <dbReference type="EMBL" id="EKV57322.1"/>
    </source>
</evidence>
<evidence type="ECO:0000256" key="2">
    <source>
        <dbReference type="ARBA" id="ARBA00022747"/>
    </source>
</evidence>
<dbReference type="InterPro" id="IPR044946">
    <property type="entry name" value="Restrct_endonuc_typeI_TRD_sf"/>
</dbReference>
<dbReference type="Pfam" id="PF01420">
    <property type="entry name" value="Methylase_S"/>
    <property type="match status" value="2"/>
</dbReference>
<reference evidence="5 6" key="1">
    <citation type="submission" date="2012-07" db="EMBL/GenBank/DDBJ databases">
        <title>Genome sequence of Brachyspira sp. 30446, isolated from a pig with mucohaemorrhagic colitis.</title>
        <authorList>
            <person name="Rubin J.E."/>
            <person name="Fernando C."/>
            <person name="Harding J.C.S."/>
            <person name="Hill J.E."/>
        </authorList>
    </citation>
    <scope>NUCLEOTIDE SEQUENCE [LARGE SCALE GENOMIC DNA]</scope>
    <source>
        <strain evidence="5 6">30446</strain>
    </source>
</reference>
<dbReference type="GeneID" id="66487549"/>
<evidence type="ECO:0000256" key="1">
    <source>
        <dbReference type="ARBA" id="ARBA00010923"/>
    </source>
</evidence>
<dbReference type="GO" id="GO:0003677">
    <property type="term" value="F:DNA binding"/>
    <property type="evidence" value="ECO:0007669"/>
    <property type="project" value="UniProtKB-KW"/>
</dbReference>
<organism evidence="5 6">
    <name type="scientific">Brachyspira hampsonii 30446</name>
    <dbReference type="NCBI Taxonomy" id="1289135"/>
    <lineage>
        <taxon>Bacteria</taxon>
        <taxon>Pseudomonadati</taxon>
        <taxon>Spirochaetota</taxon>
        <taxon>Spirochaetia</taxon>
        <taxon>Brachyspirales</taxon>
        <taxon>Brachyspiraceae</taxon>
        <taxon>Brachyspira</taxon>
    </lineage>
</organism>
<sequence>MKKNKLVPRLRFQEFKNSPSWDITNLGKISSVIEEKAGKNKYIPLSVTSGIGLISQTEKFGREIAGNSYKNYIVIRKYDFAYNKSATKQFPEGFISMLNNYDIAAVPNSIFICFRITDKQYYPNILNYLFYNNYHGYWLRKYIEVGGRAHGSLNFDTKHLWDIPIVLPSLEEQKKIADCLDSIDELIEAEKRKLEVLKKYKKALMQKLFPSEDSSIPELRFAEFKDSGEWENKKLSEIGKFIRGFSYKGEDTTNDTSKLLIIRSNNIIPMGITDYKNGLQYVQKPCKEEQKLITGDITICMANGSRDLVGKASFYDGMYSGDITVGAFCGIFRSKLNITRYLFQTNLYKKKLDIILSGGNGSIANLRGEDILNLSFYIPKNFQEQQKIADCLASIDSIIDSQVKRIDNLIKHKKALMQGLFPDMESIEEYE</sequence>
<dbReference type="GO" id="GO:0009307">
    <property type="term" value="P:DNA restriction-modification system"/>
    <property type="evidence" value="ECO:0007669"/>
    <property type="project" value="UniProtKB-KW"/>
</dbReference>
<dbReference type="PANTHER" id="PTHR30408:SF12">
    <property type="entry name" value="TYPE I RESTRICTION ENZYME MJAVIII SPECIFICITY SUBUNIT"/>
    <property type="match status" value="1"/>
</dbReference>
<dbReference type="Gene3D" id="1.10.287.1120">
    <property type="entry name" value="Bipartite methylase S protein"/>
    <property type="match status" value="1"/>
</dbReference>
<proteinExistence type="inferred from homology"/>
<evidence type="ECO:0000256" key="3">
    <source>
        <dbReference type="ARBA" id="ARBA00023125"/>
    </source>
</evidence>
<dbReference type="InterPro" id="IPR000055">
    <property type="entry name" value="Restrct_endonuc_typeI_TRD"/>
</dbReference>
<dbReference type="Gene3D" id="3.90.220.20">
    <property type="entry name" value="DNA methylase specificity domains"/>
    <property type="match status" value="2"/>
</dbReference>
<dbReference type="AlphaFoldDB" id="A0A2U4EZW2"/>
<comment type="similarity">
    <text evidence="1">Belongs to the type-I restriction system S methylase family.</text>
</comment>
<keyword evidence="2" id="KW-0680">Restriction system</keyword>
<accession>A0A2U4EZW2</accession>
<evidence type="ECO:0000259" key="4">
    <source>
        <dbReference type="Pfam" id="PF01420"/>
    </source>
</evidence>
<comment type="caution">
    <text evidence="5">The sequence shown here is derived from an EMBL/GenBank/DDBJ whole genome shotgun (WGS) entry which is preliminary data.</text>
</comment>
<evidence type="ECO:0000313" key="6">
    <source>
        <dbReference type="Proteomes" id="UP000011663"/>
    </source>
</evidence>
<dbReference type="Proteomes" id="UP000011663">
    <property type="component" value="Unassembled WGS sequence"/>
</dbReference>
<keyword evidence="3" id="KW-0238">DNA-binding</keyword>
<dbReference type="STRING" id="1289135.A966_05583"/>
<dbReference type="RefSeq" id="WP_008723248.1">
    <property type="nucleotide sequence ID" value="NZ_JH994111.1"/>
</dbReference>
<dbReference type="CDD" id="cd17252">
    <property type="entry name" value="RMtype1_S_EcoKI-TRD1-CR1_like"/>
    <property type="match status" value="1"/>
</dbReference>
<dbReference type="OrthoDB" id="9811611at2"/>
<name>A0A2U4EZW2_9SPIR</name>
<dbReference type="InterPro" id="IPR052021">
    <property type="entry name" value="Type-I_RS_S_subunit"/>
</dbReference>
<dbReference type="EMBL" id="ALNZ01000022">
    <property type="protein sequence ID" value="EKV57322.1"/>
    <property type="molecule type" value="Genomic_DNA"/>
</dbReference>
<dbReference type="SUPFAM" id="SSF116734">
    <property type="entry name" value="DNA methylase specificity domain"/>
    <property type="match status" value="2"/>
</dbReference>
<protein>
    <submittedName>
        <fullName evidence="5">Restriction modification system DNA specificity subunit</fullName>
    </submittedName>
</protein>
<feature type="domain" description="Type I restriction modification DNA specificity" evidence="4">
    <location>
        <begin position="83"/>
        <end position="198"/>
    </location>
</feature>
<feature type="domain" description="Type I restriction modification DNA specificity" evidence="4">
    <location>
        <begin position="229"/>
        <end position="406"/>
    </location>
</feature>